<accession>A0A8X6RQC2</accession>
<dbReference type="Proteomes" id="UP000887159">
    <property type="component" value="Unassembled WGS sequence"/>
</dbReference>
<name>A0A8X6RQC2_TRICX</name>
<proteinExistence type="predicted"/>
<dbReference type="AlphaFoldDB" id="A0A8X6RQC2"/>
<sequence>MGYCKQQYRHEWTAKFLTARLEETIKKDQLPEKATKQLLTGLAAHDLPRTCLLDKMSSNSNCSYSRCIPI</sequence>
<evidence type="ECO:0000313" key="1">
    <source>
        <dbReference type="EMBL" id="GFX94545.1"/>
    </source>
</evidence>
<protein>
    <submittedName>
        <fullName evidence="1">Uncharacterized protein</fullName>
    </submittedName>
</protein>
<dbReference type="EMBL" id="BMAU01021178">
    <property type="protein sequence ID" value="GFX94545.1"/>
    <property type="molecule type" value="Genomic_DNA"/>
</dbReference>
<evidence type="ECO:0000313" key="2">
    <source>
        <dbReference type="Proteomes" id="UP000887159"/>
    </source>
</evidence>
<reference evidence="1" key="1">
    <citation type="submission" date="2020-08" db="EMBL/GenBank/DDBJ databases">
        <title>Multicomponent nature underlies the extraordinary mechanical properties of spider dragline silk.</title>
        <authorList>
            <person name="Kono N."/>
            <person name="Nakamura H."/>
            <person name="Mori M."/>
            <person name="Yoshida Y."/>
            <person name="Ohtoshi R."/>
            <person name="Malay A.D."/>
            <person name="Moran D.A.P."/>
            <person name="Tomita M."/>
            <person name="Numata K."/>
            <person name="Arakawa K."/>
        </authorList>
    </citation>
    <scope>NUCLEOTIDE SEQUENCE</scope>
</reference>
<organism evidence="1 2">
    <name type="scientific">Trichonephila clavipes</name>
    <name type="common">Golden silk orbweaver</name>
    <name type="synonym">Nephila clavipes</name>
    <dbReference type="NCBI Taxonomy" id="2585209"/>
    <lineage>
        <taxon>Eukaryota</taxon>
        <taxon>Metazoa</taxon>
        <taxon>Ecdysozoa</taxon>
        <taxon>Arthropoda</taxon>
        <taxon>Chelicerata</taxon>
        <taxon>Arachnida</taxon>
        <taxon>Araneae</taxon>
        <taxon>Araneomorphae</taxon>
        <taxon>Entelegynae</taxon>
        <taxon>Araneoidea</taxon>
        <taxon>Nephilidae</taxon>
        <taxon>Trichonephila</taxon>
    </lineage>
</organism>
<comment type="caution">
    <text evidence="1">The sequence shown here is derived from an EMBL/GenBank/DDBJ whole genome shotgun (WGS) entry which is preliminary data.</text>
</comment>
<keyword evidence="2" id="KW-1185">Reference proteome</keyword>
<gene>
    <name evidence="1" type="ORF">TNCV_3087741</name>
</gene>